<reference evidence="2" key="1">
    <citation type="journal article" date="2020" name="Fungal Divers.">
        <title>Resolving the Mortierellaceae phylogeny through synthesis of multi-gene phylogenetics and phylogenomics.</title>
        <authorList>
            <person name="Vandepol N."/>
            <person name="Liber J."/>
            <person name="Desiro A."/>
            <person name="Na H."/>
            <person name="Kennedy M."/>
            <person name="Barry K."/>
            <person name="Grigoriev I.V."/>
            <person name="Miller A.N."/>
            <person name="O'Donnell K."/>
            <person name="Stajich J.E."/>
            <person name="Bonito G."/>
        </authorList>
    </citation>
    <scope>NUCLEOTIDE SEQUENCE</scope>
    <source>
        <strain evidence="2">KOD1015</strain>
    </source>
</reference>
<accession>A0A9P6FTA0</accession>
<organism evidence="2 3">
    <name type="scientific">Lunasporangiospora selenospora</name>
    <dbReference type="NCBI Taxonomy" id="979761"/>
    <lineage>
        <taxon>Eukaryota</taxon>
        <taxon>Fungi</taxon>
        <taxon>Fungi incertae sedis</taxon>
        <taxon>Mucoromycota</taxon>
        <taxon>Mortierellomycotina</taxon>
        <taxon>Mortierellomycetes</taxon>
        <taxon>Mortierellales</taxon>
        <taxon>Mortierellaceae</taxon>
        <taxon>Lunasporangiospora</taxon>
    </lineage>
</organism>
<comment type="caution">
    <text evidence="2">The sequence shown here is derived from an EMBL/GenBank/DDBJ whole genome shotgun (WGS) entry which is preliminary data.</text>
</comment>
<feature type="non-terminal residue" evidence="2">
    <location>
        <position position="1"/>
    </location>
</feature>
<name>A0A9P6FTA0_9FUNG</name>
<protein>
    <submittedName>
        <fullName evidence="2">Uncharacterized protein</fullName>
    </submittedName>
</protein>
<feature type="region of interest" description="Disordered" evidence="1">
    <location>
        <begin position="68"/>
        <end position="91"/>
    </location>
</feature>
<dbReference type="AlphaFoldDB" id="A0A9P6FTA0"/>
<evidence type="ECO:0000256" key="1">
    <source>
        <dbReference type="SAM" id="MobiDB-lite"/>
    </source>
</evidence>
<proteinExistence type="predicted"/>
<evidence type="ECO:0000313" key="2">
    <source>
        <dbReference type="EMBL" id="KAF9580801.1"/>
    </source>
</evidence>
<dbReference type="EMBL" id="JAABOA010001843">
    <property type="protein sequence ID" value="KAF9580801.1"/>
    <property type="molecule type" value="Genomic_DNA"/>
</dbReference>
<evidence type="ECO:0000313" key="3">
    <source>
        <dbReference type="Proteomes" id="UP000780801"/>
    </source>
</evidence>
<sequence>MSYQPMMEHVSGRGESLLVNGMEDDSEPVLTAPGAELDDMVEDEGEGEDEVGLWPDDDDGLIEEAEEADDAVSLGETEMENAGAEDAVLGV</sequence>
<keyword evidence="3" id="KW-1185">Reference proteome</keyword>
<dbReference type="Proteomes" id="UP000780801">
    <property type="component" value="Unassembled WGS sequence"/>
</dbReference>
<gene>
    <name evidence="2" type="ORF">BGW38_002402</name>
</gene>